<keyword evidence="9" id="KW-1185">Reference proteome</keyword>
<dbReference type="Pfam" id="PF00126">
    <property type="entry name" value="HTH_1"/>
    <property type="match status" value="1"/>
</dbReference>
<dbReference type="InterPro" id="IPR036390">
    <property type="entry name" value="WH_DNA-bd_sf"/>
</dbReference>
<dbReference type="Gene3D" id="1.10.10.10">
    <property type="entry name" value="Winged helix-like DNA-binding domain superfamily/Winged helix DNA-binding domain"/>
    <property type="match status" value="1"/>
</dbReference>
<keyword evidence="2" id="KW-0805">Transcription regulation</keyword>
<dbReference type="PRINTS" id="PR00039">
    <property type="entry name" value="HTHLYSR"/>
</dbReference>
<evidence type="ECO:0000256" key="5">
    <source>
        <dbReference type="ARBA" id="ARBA00023163"/>
    </source>
</evidence>
<protein>
    <submittedName>
        <fullName evidence="8">LysR family transcriptional regulator</fullName>
    </submittedName>
</protein>
<proteinExistence type="inferred from homology"/>
<dbReference type="Gene3D" id="3.40.190.10">
    <property type="entry name" value="Periplasmic binding protein-like II"/>
    <property type="match status" value="2"/>
</dbReference>
<dbReference type="SUPFAM" id="SSF53850">
    <property type="entry name" value="Periplasmic binding protein-like II"/>
    <property type="match status" value="1"/>
</dbReference>
<keyword evidence="4" id="KW-0010">Activator</keyword>
<evidence type="ECO:0000313" key="8">
    <source>
        <dbReference type="EMBL" id="BDT99589.1"/>
    </source>
</evidence>
<evidence type="ECO:0000256" key="4">
    <source>
        <dbReference type="ARBA" id="ARBA00023159"/>
    </source>
</evidence>
<evidence type="ECO:0000256" key="2">
    <source>
        <dbReference type="ARBA" id="ARBA00023015"/>
    </source>
</evidence>
<keyword evidence="3" id="KW-0238">DNA-binding</keyword>
<evidence type="ECO:0000259" key="6">
    <source>
        <dbReference type="Pfam" id="PF00126"/>
    </source>
</evidence>
<gene>
    <name evidence="8" type="ORF">IFM12276_26180</name>
</gene>
<name>A0ABM8CX70_9NOCA</name>
<dbReference type="EMBL" id="AP026978">
    <property type="protein sequence ID" value="BDT99589.1"/>
    <property type="molecule type" value="Genomic_DNA"/>
</dbReference>
<evidence type="ECO:0000259" key="7">
    <source>
        <dbReference type="Pfam" id="PF03466"/>
    </source>
</evidence>
<dbReference type="InterPro" id="IPR000847">
    <property type="entry name" value="LysR_HTH_N"/>
</dbReference>
<evidence type="ECO:0000313" key="9">
    <source>
        <dbReference type="Proteomes" id="UP001317870"/>
    </source>
</evidence>
<feature type="domain" description="HTH lysR-type" evidence="6">
    <location>
        <begin position="6"/>
        <end position="63"/>
    </location>
</feature>
<keyword evidence="5" id="KW-0804">Transcription</keyword>
<sequence>MDLDLAALRAFVAVVEEEQFGHAAAVLGISQQAVSKRIAKLESQLGAELLDRGHGRSVPTDAGARLLPHARSLLAGAEAAARAVREQVRPLRVAVLGKRMAATELMEFYLARHPHSQTEIVISNMITTSREALGSGLVDAALARAYGGPVSLPDDIVAAPAYLEPLYLLVGKDHPFASRSMIALREIAGQPVWVPGAAVPSEWADFYRDLSAFSGIPIDTRGPLEGMAGIVERIAGSSSLTTFTGDGGQTPWHPNVRRLLIVDPTPAYPLALLWPAGNRHPGLRSLVEHVADNYNRDTAAACWVPEPDQALFGVPGAVAGPSCRPVPLRFPG</sequence>
<dbReference type="InterPro" id="IPR005119">
    <property type="entry name" value="LysR_subst-bd"/>
</dbReference>
<dbReference type="InterPro" id="IPR036388">
    <property type="entry name" value="WH-like_DNA-bd_sf"/>
</dbReference>
<evidence type="ECO:0000256" key="1">
    <source>
        <dbReference type="ARBA" id="ARBA00009437"/>
    </source>
</evidence>
<reference evidence="8 9" key="1">
    <citation type="submission" date="2022-11" db="EMBL/GenBank/DDBJ databases">
        <title>Genome Sequencing of Nocardia sp. ON39_IFM12276 and assembly.</title>
        <authorList>
            <person name="Shimojima M."/>
            <person name="Toyokawa M."/>
            <person name="Uesaka K."/>
        </authorList>
    </citation>
    <scope>NUCLEOTIDE SEQUENCE [LARGE SCALE GENOMIC DNA]</scope>
    <source>
        <strain evidence="8 9">IFM 12276</strain>
    </source>
</reference>
<comment type="similarity">
    <text evidence="1">Belongs to the LysR transcriptional regulatory family.</text>
</comment>
<evidence type="ECO:0000256" key="3">
    <source>
        <dbReference type="ARBA" id="ARBA00023125"/>
    </source>
</evidence>
<dbReference type="PANTHER" id="PTHR30346">
    <property type="entry name" value="TRANSCRIPTIONAL DUAL REGULATOR HCAR-RELATED"/>
    <property type="match status" value="1"/>
</dbReference>
<feature type="domain" description="LysR substrate-binding" evidence="7">
    <location>
        <begin position="103"/>
        <end position="293"/>
    </location>
</feature>
<accession>A0ABM8CX70</accession>
<dbReference type="SUPFAM" id="SSF46785">
    <property type="entry name" value="Winged helix' DNA-binding domain"/>
    <property type="match status" value="1"/>
</dbReference>
<dbReference type="PANTHER" id="PTHR30346:SF0">
    <property type="entry name" value="HCA OPERON TRANSCRIPTIONAL ACTIVATOR HCAR"/>
    <property type="match status" value="1"/>
</dbReference>
<dbReference type="Pfam" id="PF03466">
    <property type="entry name" value="LysR_substrate"/>
    <property type="match status" value="1"/>
</dbReference>
<dbReference type="Proteomes" id="UP001317870">
    <property type="component" value="Chromosome"/>
</dbReference>
<organism evidence="8 9">
    <name type="scientific">Nocardia sputorum</name>
    <dbReference type="NCBI Taxonomy" id="2984338"/>
    <lineage>
        <taxon>Bacteria</taxon>
        <taxon>Bacillati</taxon>
        <taxon>Actinomycetota</taxon>
        <taxon>Actinomycetes</taxon>
        <taxon>Mycobacteriales</taxon>
        <taxon>Nocardiaceae</taxon>
        <taxon>Nocardia</taxon>
    </lineage>
</organism>